<organism evidence="1 2">
    <name type="scientific">Halosegnis marinus</name>
    <dbReference type="NCBI Taxonomy" id="3034023"/>
    <lineage>
        <taxon>Archaea</taxon>
        <taxon>Methanobacteriati</taxon>
        <taxon>Methanobacteriota</taxon>
        <taxon>Stenosarchaea group</taxon>
        <taxon>Halobacteria</taxon>
        <taxon>Halobacteriales</taxon>
        <taxon>Natronomonadaceae</taxon>
        <taxon>Halosegnis</taxon>
    </lineage>
</organism>
<protein>
    <recommendedName>
        <fullName evidence="3">Small CPxCG-related zinc finger protein</fullName>
    </recommendedName>
</protein>
<dbReference type="AlphaFoldDB" id="A0ABD5ZT38"/>
<dbReference type="GeneID" id="79268178"/>
<evidence type="ECO:0000313" key="2">
    <source>
        <dbReference type="Proteomes" id="UP001596398"/>
    </source>
</evidence>
<dbReference type="EMBL" id="JBHTAP010000001">
    <property type="protein sequence ID" value="MFC7236457.1"/>
    <property type="molecule type" value="Genomic_DNA"/>
</dbReference>
<accession>A0ABD5ZT38</accession>
<gene>
    <name evidence="1" type="ORF">ACFQJ4_14165</name>
</gene>
<comment type="caution">
    <text evidence="1">The sequence shown here is derived from an EMBL/GenBank/DDBJ whole genome shotgun (WGS) entry which is preliminary data.</text>
</comment>
<dbReference type="Proteomes" id="UP001596398">
    <property type="component" value="Unassembled WGS sequence"/>
</dbReference>
<sequence>MTDDERNAVAREAVREGAVECPLCGRQLAEPAERLVGFGVTEPLTVETADAVECPRCSGVTFLAGE</sequence>
<reference evidence="1 2" key="1">
    <citation type="journal article" date="2019" name="Int. J. Syst. Evol. Microbiol.">
        <title>The Global Catalogue of Microorganisms (GCM) 10K type strain sequencing project: providing services to taxonomists for standard genome sequencing and annotation.</title>
        <authorList>
            <consortium name="The Broad Institute Genomics Platform"/>
            <consortium name="The Broad Institute Genome Sequencing Center for Infectious Disease"/>
            <person name="Wu L."/>
            <person name="Ma J."/>
        </authorList>
    </citation>
    <scope>NUCLEOTIDE SEQUENCE [LARGE SCALE GENOMIC DNA]</scope>
    <source>
        <strain evidence="1 2">DT85</strain>
    </source>
</reference>
<evidence type="ECO:0008006" key="3">
    <source>
        <dbReference type="Google" id="ProtNLM"/>
    </source>
</evidence>
<evidence type="ECO:0000313" key="1">
    <source>
        <dbReference type="EMBL" id="MFC7236457.1"/>
    </source>
</evidence>
<proteinExistence type="predicted"/>
<dbReference type="RefSeq" id="WP_276234613.1">
    <property type="nucleotide sequence ID" value="NZ_CP119802.1"/>
</dbReference>
<name>A0ABD5ZT38_9EURY</name>
<keyword evidence="2" id="KW-1185">Reference proteome</keyword>